<dbReference type="OMA" id="RSDIWVE"/>
<name>A0A0N1IHB0_LEPSE</name>
<dbReference type="InterPro" id="IPR055347">
    <property type="entry name" value="UTP6_N"/>
</dbReference>
<accession>A0A0N1IHB0</accession>
<evidence type="ECO:0000259" key="6">
    <source>
        <dbReference type="Pfam" id="PF08640"/>
    </source>
</evidence>
<dbReference type="GO" id="GO:0030515">
    <property type="term" value="F:snoRNA binding"/>
    <property type="evidence" value="ECO:0007669"/>
    <property type="project" value="InterPro"/>
</dbReference>
<comment type="caution">
    <text evidence="7">The sequence shown here is derived from an EMBL/GenBank/DDBJ whole genome shotgun (WGS) entry which is preliminary data.</text>
</comment>
<feature type="compositionally biased region" description="Basic and acidic residues" evidence="5">
    <location>
        <begin position="711"/>
        <end position="722"/>
    </location>
</feature>
<dbReference type="Gene3D" id="1.25.40.10">
    <property type="entry name" value="Tetratricopeptide repeat domain"/>
    <property type="match status" value="1"/>
</dbReference>
<dbReference type="Pfam" id="PF08640">
    <property type="entry name" value="U3_assoc_6"/>
    <property type="match status" value="1"/>
</dbReference>
<reference evidence="7 8" key="1">
    <citation type="journal article" date="2015" name="PLoS Pathog.">
        <title>Leptomonas seymouri: Adaptations to the Dixenous Life Cycle Analyzed by Genome Sequencing, Transcriptome Profiling and Co-infection with Leishmania donovani.</title>
        <authorList>
            <person name="Kraeva N."/>
            <person name="Butenko A."/>
            <person name="Hlavacova J."/>
            <person name="Kostygov A."/>
            <person name="Myskova J."/>
            <person name="Grybchuk D."/>
            <person name="Lestinova T."/>
            <person name="Votypka J."/>
            <person name="Volf P."/>
            <person name="Opperdoes F."/>
            <person name="Flegontov P."/>
            <person name="Lukes J."/>
            <person name="Yurchenko V."/>
        </authorList>
    </citation>
    <scope>NUCLEOTIDE SEQUENCE [LARGE SCALE GENOMIC DNA]</scope>
    <source>
        <strain evidence="7 8">ATCC 30220</strain>
    </source>
</reference>
<dbReference type="InterPro" id="IPR013949">
    <property type="entry name" value="Utp6"/>
</dbReference>
<feature type="region of interest" description="Disordered" evidence="5">
    <location>
        <begin position="206"/>
        <end position="242"/>
    </location>
</feature>
<feature type="domain" description="U3 small nucleolar RNA-associated protein 6 N-terminal" evidence="6">
    <location>
        <begin position="11"/>
        <end position="80"/>
    </location>
</feature>
<dbReference type="OrthoDB" id="28112at2759"/>
<evidence type="ECO:0000256" key="5">
    <source>
        <dbReference type="SAM" id="MobiDB-lite"/>
    </source>
</evidence>
<evidence type="ECO:0000256" key="1">
    <source>
        <dbReference type="ARBA" id="ARBA00004604"/>
    </source>
</evidence>
<comment type="subcellular location">
    <subcellularLocation>
        <location evidence="1">Nucleus</location>
        <location evidence="1">Nucleolus</location>
    </subcellularLocation>
</comment>
<dbReference type="PANTHER" id="PTHR23271">
    <property type="entry name" value="HEPATOCELLULAR CARCINOMA-ASSOCIATED ANTIGEN 66"/>
    <property type="match status" value="1"/>
</dbReference>
<proteinExistence type="predicted"/>
<dbReference type="Proteomes" id="UP000038009">
    <property type="component" value="Unassembled WGS sequence"/>
</dbReference>
<sequence>MARARAIETRLEKLVPALDEYYTSGFLTREETLEVSRQRTHWEYRLVAKPLLLLDVRGAITYELGLEKRLADYCSHTKLNLQHRWDVVDRIEGIYKIGLKHLKNPQEHESLRQEYVLFLKRFQRNGSLSNLYGELMVTYPRRSDIWVEAAEWQCTSQHNTDNARAIVQHALLTMSSEPTVWACALRVELQFVQRLLDGLIAEHHEEVRKARKKDGRQTTEEGGEDTNNSSGADGGGADAAEQSTSVIAPKLRAENASMGQVLLDLALAKTVVEESFESPASSALLMEQLLSTAGAFPFSKVVMKLIVSTAIDKMLDACFATNAPSGDDARSSAASLSIVSQQQQLRVHVQWRHRQSIDTALAAYLSVEDALVNRYSTAIVDTATYLSEGGGDAIANAHRRKHSAQQQQQQKRNAQFSEFSFANPSAEDRRRAAVKSLVSIITFASLPTSTVAALPSSTTLDAVDSTQRFFAVRQALTDILRRLADTNAGEGVSKVCAVLLQSSFFSFSGSGGEIAGATKAGASKKNDKKKTLPGKSLDVVEVARWILQQTKLDRGTQEDCVEVPKQWAHKLAERLAPAEITSSPPKSRTRTEVSAAISNSPLLAWSVVQLGRFLHTEDRDVLRSSDSHTPSSTSSSLPSLSAKPKPLPLTTEEIERFVLWWKEEEAQLQHAPVVSASEVAASHARRRMATVDLLQKHGLLSATIPSPSNGKAERKHAERSRLTDTDAWAATEALLLNRTTALQFRPSTTVDADRVDLLPLSTWRLFSALETMVGPLNANAPSLASDGKKAEKLASSSDSDSDDDRDGSSAVRSGTFSSSLSVAQRTTRFTSFAAAGLHFLSGIPSSTLDRTQEWARLEGVTSLLRCRLASCMGRRACTRDAVVEVLRGATTELAEGWIADLQGLLAVAQRCQPLPRYAQTHCILPFLEGVAVYRTLSASASATTVRGAVQVAREAHEALLKLYGASKHPESFLPLVYDGTPVKKLLAGEASTVATGKASSLAVQQANTEDWLAYVVFERTVSKDLLKAKTVVEQGRRSALSPQQFMVRLNSL</sequence>
<keyword evidence="8" id="KW-1185">Reference proteome</keyword>
<organism evidence="7 8">
    <name type="scientific">Leptomonas seymouri</name>
    <dbReference type="NCBI Taxonomy" id="5684"/>
    <lineage>
        <taxon>Eukaryota</taxon>
        <taxon>Discoba</taxon>
        <taxon>Euglenozoa</taxon>
        <taxon>Kinetoplastea</taxon>
        <taxon>Metakinetoplastina</taxon>
        <taxon>Trypanosomatida</taxon>
        <taxon>Trypanosomatidae</taxon>
        <taxon>Leishmaniinae</taxon>
        <taxon>Leptomonas</taxon>
    </lineage>
</organism>
<dbReference type="GO" id="GO:0034388">
    <property type="term" value="C:Pwp2p-containing subcomplex of 90S preribosome"/>
    <property type="evidence" value="ECO:0007669"/>
    <property type="project" value="TreeGrafter"/>
</dbReference>
<feature type="compositionally biased region" description="Low complexity" evidence="5">
    <location>
        <begin position="627"/>
        <end position="646"/>
    </location>
</feature>
<evidence type="ECO:0000313" key="7">
    <source>
        <dbReference type="EMBL" id="KPI83640.1"/>
    </source>
</evidence>
<protein>
    <recommendedName>
        <fullName evidence="6">U3 small nucleolar RNA-associated protein 6 N-terminal domain-containing protein</fullName>
    </recommendedName>
</protein>
<keyword evidence="4" id="KW-0539">Nucleus</keyword>
<dbReference type="AlphaFoldDB" id="A0A0N1IHB0"/>
<dbReference type="VEuPathDB" id="TriTrypDB:Lsey_0345_0090"/>
<dbReference type="EMBL" id="LJSK01000345">
    <property type="protein sequence ID" value="KPI83640.1"/>
    <property type="molecule type" value="Genomic_DNA"/>
</dbReference>
<feature type="region of interest" description="Disordered" evidence="5">
    <location>
        <begin position="621"/>
        <end position="646"/>
    </location>
</feature>
<feature type="region of interest" description="Disordered" evidence="5">
    <location>
        <begin position="781"/>
        <end position="813"/>
    </location>
</feature>
<evidence type="ECO:0000256" key="4">
    <source>
        <dbReference type="ARBA" id="ARBA00023242"/>
    </source>
</evidence>
<evidence type="ECO:0000256" key="2">
    <source>
        <dbReference type="ARBA" id="ARBA00022552"/>
    </source>
</evidence>
<evidence type="ECO:0000256" key="3">
    <source>
        <dbReference type="ARBA" id="ARBA00022737"/>
    </source>
</evidence>
<dbReference type="GO" id="GO:0000462">
    <property type="term" value="P:maturation of SSU-rRNA from tricistronic rRNA transcript (SSU-rRNA, 5.8S rRNA, LSU-rRNA)"/>
    <property type="evidence" value="ECO:0007669"/>
    <property type="project" value="InterPro"/>
</dbReference>
<dbReference type="PANTHER" id="PTHR23271:SF1">
    <property type="entry name" value="U3 SMALL NUCLEOLAR RNA-ASSOCIATED PROTEIN 6 HOMOLOG"/>
    <property type="match status" value="1"/>
</dbReference>
<dbReference type="GO" id="GO:0032040">
    <property type="term" value="C:small-subunit processome"/>
    <property type="evidence" value="ECO:0007669"/>
    <property type="project" value="TreeGrafter"/>
</dbReference>
<dbReference type="InterPro" id="IPR011990">
    <property type="entry name" value="TPR-like_helical_dom_sf"/>
</dbReference>
<gene>
    <name evidence="7" type="ORF">ABL78_7329</name>
</gene>
<evidence type="ECO:0000313" key="8">
    <source>
        <dbReference type="Proteomes" id="UP000038009"/>
    </source>
</evidence>
<feature type="region of interest" description="Disordered" evidence="5">
    <location>
        <begin position="702"/>
        <end position="722"/>
    </location>
</feature>
<keyword evidence="2" id="KW-0698">rRNA processing</keyword>
<keyword evidence="3" id="KW-0677">Repeat</keyword>